<dbReference type="Proteomes" id="UP001210925">
    <property type="component" value="Unassembled WGS sequence"/>
</dbReference>
<evidence type="ECO:0000313" key="12">
    <source>
        <dbReference type="Proteomes" id="UP001210925"/>
    </source>
</evidence>
<organism evidence="11 12">
    <name type="scientific">Boothiomyces macroporosus</name>
    <dbReference type="NCBI Taxonomy" id="261099"/>
    <lineage>
        <taxon>Eukaryota</taxon>
        <taxon>Fungi</taxon>
        <taxon>Fungi incertae sedis</taxon>
        <taxon>Chytridiomycota</taxon>
        <taxon>Chytridiomycota incertae sedis</taxon>
        <taxon>Chytridiomycetes</taxon>
        <taxon>Rhizophydiales</taxon>
        <taxon>Terramycetaceae</taxon>
        <taxon>Boothiomyces</taxon>
    </lineage>
</organism>
<name>A0AAD5UC86_9FUNG</name>
<dbReference type="PANTHER" id="PTHR23040:SF1">
    <property type="entry name" value="OUTER DYNEIN ARM-DOCKING COMPLEX SUBUNIT 4"/>
    <property type="match status" value="1"/>
</dbReference>
<keyword evidence="4 9" id="KW-0802">TPR repeat</keyword>
<dbReference type="InterPro" id="IPR011990">
    <property type="entry name" value="TPR-like_helical_dom_sf"/>
</dbReference>
<dbReference type="Pfam" id="PF13181">
    <property type="entry name" value="TPR_8"/>
    <property type="match status" value="3"/>
</dbReference>
<protein>
    <recommendedName>
        <fullName evidence="7">Outer dynein arm-docking complex subunit 4</fullName>
    </recommendedName>
    <alternativeName>
        <fullName evidence="8">Tetratricopeptide repeat protein 25</fullName>
    </alternativeName>
</protein>
<keyword evidence="2" id="KW-0963">Cytoplasm</keyword>
<evidence type="ECO:0000256" key="5">
    <source>
        <dbReference type="ARBA" id="ARBA00023212"/>
    </source>
</evidence>
<evidence type="ECO:0000256" key="8">
    <source>
        <dbReference type="ARBA" id="ARBA00034143"/>
    </source>
</evidence>
<evidence type="ECO:0000256" key="6">
    <source>
        <dbReference type="ARBA" id="ARBA00023273"/>
    </source>
</evidence>
<evidence type="ECO:0000256" key="2">
    <source>
        <dbReference type="ARBA" id="ARBA00022490"/>
    </source>
</evidence>
<dbReference type="Gene3D" id="1.25.40.10">
    <property type="entry name" value="Tetratricopeptide repeat domain"/>
    <property type="match status" value="2"/>
</dbReference>
<dbReference type="GO" id="GO:0005930">
    <property type="term" value="C:axoneme"/>
    <property type="evidence" value="ECO:0007669"/>
    <property type="project" value="UniProtKB-SubCell"/>
</dbReference>
<evidence type="ECO:0000256" key="7">
    <source>
        <dbReference type="ARBA" id="ARBA00034139"/>
    </source>
</evidence>
<evidence type="ECO:0000256" key="10">
    <source>
        <dbReference type="SAM" id="MobiDB-lite"/>
    </source>
</evidence>
<accession>A0AAD5UC86</accession>
<reference evidence="11" key="1">
    <citation type="submission" date="2020-05" db="EMBL/GenBank/DDBJ databases">
        <title>Phylogenomic resolution of chytrid fungi.</title>
        <authorList>
            <person name="Stajich J.E."/>
            <person name="Amses K."/>
            <person name="Simmons R."/>
            <person name="Seto K."/>
            <person name="Myers J."/>
            <person name="Bonds A."/>
            <person name="Quandt C.A."/>
            <person name="Barry K."/>
            <person name="Liu P."/>
            <person name="Grigoriev I."/>
            <person name="Longcore J.E."/>
            <person name="James T.Y."/>
        </authorList>
    </citation>
    <scope>NUCLEOTIDE SEQUENCE</scope>
    <source>
        <strain evidence="11">PLAUS21</strain>
    </source>
</reference>
<comment type="caution">
    <text evidence="11">The sequence shown here is derived from an EMBL/GenBank/DDBJ whole genome shotgun (WGS) entry which is preliminary data.</text>
</comment>
<dbReference type="AlphaFoldDB" id="A0AAD5UC86"/>
<dbReference type="PROSITE" id="PS50005">
    <property type="entry name" value="TPR"/>
    <property type="match status" value="1"/>
</dbReference>
<feature type="compositionally biased region" description="Polar residues" evidence="10">
    <location>
        <begin position="145"/>
        <end position="160"/>
    </location>
</feature>
<comment type="subcellular location">
    <subcellularLocation>
        <location evidence="1">Cytoplasm</location>
        <location evidence="1">Cytoskeleton</location>
        <location evidence="1">Cilium axoneme</location>
    </subcellularLocation>
</comment>
<evidence type="ECO:0000256" key="1">
    <source>
        <dbReference type="ARBA" id="ARBA00004430"/>
    </source>
</evidence>
<dbReference type="EMBL" id="JADGKB010000089">
    <property type="protein sequence ID" value="KAJ3254231.1"/>
    <property type="molecule type" value="Genomic_DNA"/>
</dbReference>
<evidence type="ECO:0000256" key="9">
    <source>
        <dbReference type="PROSITE-ProRule" id="PRU00339"/>
    </source>
</evidence>
<keyword evidence="6" id="KW-0966">Cell projection</keyword>
<keyword evidence="5" id="KW-0206">Cytoskeleton</keyword>
<evidence type="ECO:0000256" key="4">
    <source>
        <dbReference type="ARBA" id="ARBA00022803"/>
    </source>
</evidence>
<dbReference type="SUPFAM" id="SSF48452">
    <property type="entry name" value="TPR-like"/>
    <property type="match status" value="1"/>
</dbReference>
<feature type="repeat" description="TPR" evidence="9">
    <location>
        <begin position="358"/>
        <end position="391"/>
    </location>
</feature>
<sequence length="511" mass="57960">MAKDDIEEEEVDEIISSFQSYAAEGDILAKQGNYQKSIEAYTKLQLGDTQKALQDADTSLTEEVDFFKGVFQKAEALYSQGDFELALVYYHRGNQFRPEVIDDPTDYKFQPPPGARLVISVPTGQNGGATTSKQPFLSGVWVSPKQPTQPGQNSTTTQAQKDPKIGKSAKQLLGELYADQEYLENFVKDKDLNSNPNSKVKSLVDDALKYLDMRTEFWRQQKPIYARKKETSKVLTKQINQRNRQSIIQKAEDHKKREALKKQEMENPKTAGGYKSKKIPENPIKKQQIKLEEKNFAKNLIETSMQIVNNYLSKGDFQTALRKTKTLLTKIQSPEFHNVETTTIVTLGKEMNSDEWCVRALAEIGKIHVYNRKYKKAIDALEAGVKITPDGSIEKAWLLHDIGQCYLRLKDFTKAKTYGERSVAISDSLNNPRWGLSSRVLIGQASSTIDLILVAVKNYDKAHQCYTTALEFSNELEDKHAQEILAKELEHLKKHRDDIPELIPLPVQIPA</sequence>
<evidence type="ECO:0000256" key="3">
    <source>
        <dbReference type="ARBA" id="ARBA00022737"/>
    </source>
</evidence>
<keyword evidence="12" id="KW-1185">Reference proteome</keyword>
<feature type="region of interest" description="Disordered" evidence="10">
    <location>
        <begin position="139"/>
        <end position="165"/>
    </location>
</feature>
<dbReference type="SMART" id="SM00028">
    <property type="entry name" value="TPR"/>
    <property type="match status" value="5"/>
</dbReference>
<keyword evidence="3" id="KW-0677">Repeat</keyword>
<feature type="region of interest" description="Disordered" evidence="10">
    <location>
        <begin position="263"/>
        <end position="282"/>
    </location>
</feature>
<dbReference type="InterPro" id="IPR040111">
    <property type="entry name" value="ODAD4"/>
</dbReference>
<evidence type="ECO:0000313" key="11">
    <source>
        <dbReference type="EMBL" id="KAJ3254231.1"/>
    </source>
</evidence>
<dbReference type="PANTHER" id="PTHR23040">
    <property type="match status" value="1"/>
</dbReference>
<gene>
    <name evidence="11" type="primary">TTC25_3</name>
    <name evidence="11" type="ORF">HK103_007284</name>
</gene>
<proteinExistence type="predicted"/>
<dbReference type="InterPro" id="IPR019734">
    <property type="entry name" value="TPR_rpt"/>
</dbReference>